<dbReference type="PANTHER" id="PTHR43134:SF1">
    <property type="entry name" value="SIGNAL RECOGNITION PARTICLE RECEPTOR SUBUNIT ALPHA"/>
    <property type="match status" value="1"/>
</dbReference>
<dbReference type="SMART" id="SM00382">
    <property type="entry name" value="AAA"/>
    <property type="match status" value="1"/>
</dbReference>
<dbReference type="AlphaFoldDB" id="A0A7J3XX35"/>
<keyword evidence="5" id="KW-0547">Nucleotide-binding</keyword>
<sequence>MFKRLKNVFSNFVDKISSIAFSKDKLYSELEELKIELVSNDVALEVAEDISKRVSEAIERNIVRDRGGLVAYLREIILGYFKEAGTIDFDNIIRGGRPFKIVFLGVNGVGKTTTIAKIAFYLKEKGFKPLMVAADTFRAGAQEQLKIHGDRIGVPVFTGRYGVSPASIAYDSVLHAKSKGYDVVLIDTAGRMHTDVDLVEELRKIVKVVKPDMRILVVDALTGNDALEQARFFSEKIGVDAVVIAKADAYEQGGVPISIVYAIRKPVLFIGIGQDYKDLKLFDPIEYLERVLPA</sequence>
<proteinExistence type="inferred from homology"/>
<dbReference type="InterPro" id="IPR003593">
    <property type="entry name" value="AAA+_ATPase"/>
</dbReference>
<evidence type="ECO:0000256" key="4">
    <source>
        <dbReference type="ARBA" id="ARBA00022490"/>
    </source>
</evidence>
<evidence type="ECO:0000256" key="3">
    <source>
        <dbReference type="ARBA" id="ARBA00022475"/>
    </source>
</evidence>
<comment type="subcellular location">
    <subcellularLocation>
        <location evidence="1">Cell membrane</location>
        <topology evidence="1">Peripheral membrane protein</topology>
        <orientation evidence="1">Cytoplasmic side</orientation>
    </subcellularLocation>
</comment>
<evidence type="ECO:0000256" key="7">
    <source>
        <dbReference type="ARBA" id="ARBA00023134"/>
    </source>
</evidence>
<dbReference type="InterPro" id="IPR000897">
    <property type="entry name" value="SRP54_GTPase_dom"/>
</dbReference>
<comment type="caution">
    <text evidence="11">The sequence shown here is derived from an EMBL/GenBank/DDBJ whole genome shotgun (WGS) entry which is preliminary data.</text>
</comment>
<dbReference type="SMART" id="SM00962">
    <property type="entry name" value="SRP54"/>
    <property type="match status" value="1"/>
</dbReference>
<evidence type="ECO:0000256" key="9">
    <source>
        <dbReference type="ARBA" id="ARBA00023170"/>
    </source>
</evidence>
<dbReference type="NCBIfam" id="TIGR00064">
    <property type="entry name" value="ftsY"/>
    <property type="match status" value="1"/>
</dbReference>
<dbReference type="GO" id="GO:0003924">
    <property type="term" value="F:GTPase activity"/>
    <property type="evidence" value="ECO:0007669"/>
    <property type="project" value="TreeGrafter"/>
</dbReference>
<dbReference type="InterPro" id="IPR042101">
    <property type="entry name" value="SRP54_N_sf"/>
</dbReference>
<dbReference type="SUPFAM" id="SSF52540">
    <property type="entry name" value="P-loop containing nucleoside triphosphate hydrolases"/>
    <property type="match status" value="1"/>
</dbReference>
<reference evidence="11" key="1">
    <citation type="journal article" date="2020" name="mSystems">
        <title>Genome- and Community-Level Interaction Insights into Carbon Utilization and Element Cycling Functions of Hydrothermarchaeota in Hydrothermal Sediment.</title>
        <authorList>
            <person name="Zhou Z."/>
            <person name="Liu Y."/>
            <person name="Xu W."/>
            <person name="Pan J."/>
            <person name="Luo Z.H."/>
            <person name="Li M."/>
        </authorList>
    </citation>
    <scope>NUCLEOTIDE SEQUENCE [LARGE SCALE GENOMIC DNA]</scope>
    <source>
        <strain evidence="11">SpSt-110</strain>
    </source>
</reference>
<keyword evidence="7" id="KW-0342">GTP-binding</keyword>
<dbReference type="Gene3D" id="1.20.120.140">
    <property type="entry name" value="Signal recognition particle SRP54, nucleotide-binding domain"/>
    <property type="match status" value="1"/>
</dbReference>
<evidence type="ECO:0000256" key="8">
    <source>
        <dbReference type="ARBA" id="ARBA00023136"/>
    </source>
</evidence>
<keyword evidence="8" id="KW-0472">Membrane</keyword>
<dbReference type="GO" id="GO:0005737">
    <property type="term" value="C:cytoplasm"/>
    <property type="evidence" value="ECO:0007669"/>
    <property type="project" value="UniProtKB-ARBA"/>
</dbReference>
<dbReference type="EMBL" id="DRYK01000009">
    <property type="protein sequence ID" value="HHP67226.1"/>
    <property type="molecule type" value="Genomic_DNA"/>
</dbReference>
<dbReference type="InterPro" id="IPR027417">
    <property type="entry name" value="P-loop_NTPase"/>
</dbReference>
<dbReference type="InterPro" id="IPR013822">
    <property type="entry name" value="Signal_recog_particl_SRP54_hlx"/>
</dbReference>
<keyword evidence="9" id="KW-0675">Receptor</keyword>
<feature type="domain" description="SRP54-type proteins GTP-binding" evidence="10">
    <location>
        <begin position="266"/>
        <end position="279"/>
    </location>
</feature>
<protein>
    <submittedName>
        <fullName evidence="11">Signal recognition particle-docking protein FtsY</fullName>
    </submittedName>
</protein>
<name>A0A7J3XX35_9CREN</name>
<organism evidence="11">
    <name type="scientific">Thermogladius calderae</name>
    <dbReference type="NCBI Taxonomy" id="1200300"/>
    <lineage>
        <taxon>Archaea</taxon>
        <taxon>Thermoproteota</taxon>
        <taxon>Thermoprotei</taxon>
        <taxon>Desulfurococcales</taxon>
        <taxon>Desulfurococcaceae</taxon>
        <taxon>Thermogladius</taxon>
    </lineage>
</organism>
<dbReference type="InterPro" id="IPR036225">
    <property type="entry name" value="SRP/SRP_N"/>
</dbReference>
<dbReference type="SMART" id="SM00963">
    <property type="entry name" value="SRP54_N"/>
    <property type="match status" value="1"/>
</dbReference>
<accession>A0A7J3XX35</accession>
<dbReference type="FunFam" id="3.40.50.300:FF:000566">
    <property type="entry name" value="Signal recognition particle receptor subunit alpha"/>
    <property type="match status" value="1"/>
</dbReference>
<keyword evidence="3" id="KW-1003">Cell membrane</keyword>
<comment type="similarity">
    <text evidence="2">Belongs to the GTP-binding SRP family.</text>
</comment>
<dbReference type="GO" id="GO:0006614">
    <property type="term" value="P:SRP-dependent cotranslational protein targeting to membrane"/>
    <property type="evidence" value="ECO:0007669"/>
    <property type="project" value="InterPro"/>
</dbReference>
<evidence type="ECO:0000256" key="2">
    <source>
        <dbReference type="ARBA" id="ARBA00008531"/>
    </source>
</evidence>
<dbReference type="GO" id="GO:0005525">
    <property type="term" value="F:GTP binding"/>
    <property type="evidence" value="ECO:0007669"/>
    <property type="project" value="UniProtKB-KW"/>
</dbReference>
<gene>
    <name evidence="11" type="primary">ftsY</name>
    <name evidence="11" type="ORF">ENM60_00270</name>
</gene>
<evidence type="ECO:0000259" key="10">
    <source>
        <dbReference type="PROSITE" id="PS00300"/>
    </source>
</evidence>
<keyword evidence="4" id="KW-0963">Cytoplasm</keyword>
<dbReference type="GO" id="GO:0005886">
    <property type="term" value="C:plasma membrane"/>
    <property type="evidence" value="ECO:0007669"/>
    <property type="project" value="UniProtKB-SubCell"/>
</dbReference>
<evidence type="ECO:0000256" key="1">
    <source>
        <dbReference type="ARBA" id="ARBA00004413"/>
    </source>
</evidence>
<evidence type="ECO:0000313" key="11">
    <source>
        <dbReference type="EMBL" id="HHP67226.1"/>
    </source>
</evidence>
<evidence type="ECO:0000256" key="5">
    <source>
        <dbReference type="ARBA" id="ARBA00022741"/>
    </source>
</evidence>
<dbReference type="Gene3D" id="3.40.50.300">
    <property type="entry name" value="P-loop containing nucleotide triphosphate hydrolases"/>
    <property type="match status" value="1"/>
</dbReference>
<dbReference type="GO" id="GO:0005047">
    <property type="term" value="F:signal recognition particle binding"/>
    <property type="evidence" value="ECO:0007669"/>
    <property type="project" value="TreeGrafter"/>
</dbReference>
<dbReference type="PANTHER" id="PTHR43134">
    <property type="entry name" value="SIGNAL RECOGNITION PARTICLE RECEPTOR SUBUNIT ALPHA"/>
    <property type="match status" value="1"/>
</dbReference>
<dbReference type="SUPFAM" id="SSF47364">
    <property type="entry name" value="Domain of the SRP/SRP receptor G-proteins"/>
    <property type="match status" value="1"/>
</dbReference>
<dbReference type="Pfam" id="PF02881">
    <property type="entry name" value="SRP54_N"/>
    <property type="match status" value="1"/>
</dbReference>
<dbReference type="InterPro" id="IPR004390">
    <property type="entry name" value="SR_rcpt_FtsY"/>
</dbReference>
<keyword evidence="6" id="KW-0378">Hydrolase</keyword>
<dbReference type="Pfam" id="PF00448">
    <property type="entry name" value="SRP54"/>
    <property type="match status" value="1"/>
</dbReference>
<dbReference type="PROSITE" id="PS00300">
    <property type="entry name" value="SRP54"/>
    <property type="match status" value="1"/>
</dbReference>
<evidence type="ECO:0000256" key="6">
    <source>
        <dbReference type="ARBA" id="ARBA00022801"/>
    </source>
</evidence>